<dbReference type="InterPro" id="IPR013096">
    <property type="entry name" value="Cupin_2"/>
</dbReference>
<sequence length="188" mass="20722">MSSTDDFTGPVIDNPVSGERIRIRVSAAQSGGKLLAWELRLAPGGRVPSGHVHPGQEERFSVIRGRLRFRLGWRRRVVGPGQSVTVPPGVPHHFANAGPTEAVVLVETRPAMQMAELLRVAAELARDQHGRPRWLPRPVDLLLFMDEFAAEVRAPFLPVRLVRVVVRGAARLAAGTGADARYRRLRAR</sequence>
<feature type="domain" description="Cupin type-2" evidence="1">
    <location>
        <begin position="39"/>
        <end position="106"/>
    </location>
</feature>
<name>A0ABV6P1H8_9ACTN</name>
<keyword evidence="3" id="KW-1185">Reference proteome</keyword>
<dbReference type="PANTHER" id="PTHR36440:SF1">
    <property type="entry name" value="PUTATIVE (AFU_ORTHOLOGUE AFUA_8G07350)-RELATED"/>
    <property type="match status" value="1"/>
</dbReference>
<evidence type="ECO:0000259" key="1">
    <source>
        <dbReference type="Pfam" id="PF07883"/>
    </source>
</evidence>
<dbReference type="RefSeq" id="WP_377341939.1">
    <property type="nucleotide sequence ID" value="NZ_JBHLUE010000019.1"/>
</dbReference>
<dbReference type="Gene3D" id="2.60.120.10">
    <property type="entry name" value="Jelly Rolls"/>
    <property type="match status" value="1"/>
</dbReference>
<dbReference type="EMBL" id="JBHLUE010000019">
    <property type="protein sequence ID" value="MFC0566879.1"/>
    <property type="molecule type" value="Genomic_DNA"/>
</dbReference>
<evidence type="ECO:0000313" key="2">
    <source>
        <dbReference type="EMBL" id="MFC0566879.1"/>
    </source>
</evidence>
<dbReference type="Pfam" id="PF07883">
    <property type="entry name" value="Cupin_2"/>
    <property type="match status" value="1"/>
</dbReference>
<evidence type="ECO:0000313" key="3">
    <source>
        <dbReference type="Proteomes" id="UP001589894"/>
    </source>
</evidence>
<gene>
    <name evidence="2" type="ORF">ACFFHU_22410</name>
</gene>
<dbReference type="InterPro" id="IPR014710">
    <property type="entry name" value="RmlC-like_jellyroll"/>
</dbReference>
<dbReference type="PANTHER" id="PTHR36440">
    <property type="entry name" value="PUTATIVE (AFU_ORTHOLOGUE AFUA_8G07350)-RELATED"/>
    <property type="match status" value="1"/>
</dbReference>
<dbReference type="SUPFAM" id="SSF51182">
    <property type="entry name" value="RmlC-like cupins"/>
    <property type="match status" value="1"/>
</dbReference>
<proteinExistence type="predicted"/>
<dbReference type="InterPro" id="IPR011051">
    <property type="entry name" value="RmlC_Cupin_sf"/>
</dbReference>
<protein>
    <submittedName>
        <fullName evidence="2">Cupin domain-containing protein</fullName>
    </submittedName>
</protein>
<accession>A0ABV6P1H8</accession>
<dbReference type="InterPro" id="IPR053146">
    <property type="entry name" value="QDO-like"/>
</dbReference>
<dbReference type="Proteomes" id="UP001589894">
    <property type="component" value="Unassembled WGS sequence"/>
</dbReference>
<organism evidence="2 3">
    <name type="scientific">Plantactinospora siamensis</name>
    <dbReference type="NCBI Taxonomy" id="555372"/>
    <lineage>
        <taxon>Bacteria</taxon>
        <taxon>Bacillati</taxon>
        <taxon>Actinomycetota</taxon>
        <taxon>Actinomycetes</taxon>
        <taxon>Micromonosporales</taxon>
        <taxon>Micromonosporaceae</taxon>
        <taxon>Plantactinospora</taxon>
    </lineage>
</organism>
<reference evidence="2 3" key="1">
    <citation type="submission" date="2024-09" db="EMBL/GenBank/DDBJ databases">
        <authorList>
            <person name="Sun Q."/>
            <person name="Mori K."/>
        </authorList>
    </citation>
    <scope>NUCLEOTIDE SEQUENCE [LARGE SCALE GENOMIC DNA]</scope>
    <source>
        <strain evidence="2 3">TBRC 2205</strain>
    </source>
</reference>
<comment type="caution">
    <text evidence="2">The sequence shown here is derived from an EMBL/GenBank/DDBJ whole genome shotgun (WGS) entry which is preliminary data.</text>
</comment>
<dbReference type="CDD" id="cd02209">
    <property type="entry name" value="cupin_XRE_C"/>
    <property type="match status" value="1"/>
</dbReference>